<feature type="compositionally biased region" description="Pro residues" evidence="7">
    <location>
        <begin position="1"/>
        <end position="10"/>
    </location>
</feature>
<gene>
    <name evidence="8" type="ORF">PECAL_5P08030</name>
</gene>
<organism evidence="8 9">
    <name type="scientific">Pelagomonas calceolata</name>
    <dbReference type="NCBI Taxonomy" id="35677"/>
    <lineage>
        <taxon>Eukaryota</taxon>
        <taxon>Sar</taxon>
        <taxon>Stramenopiles</taxon>
        <taxon>Ochrophyta</taxon>
        <taxon>Pelagophyceae</taxon>
        <taxon>Pelagomonadales</taxon>
        <taxon>Pelagomonadaceae</taxon>
        <taxon>Pelagomonas</taxon>
    </lineage>
</organism>
<proteinExistence type="inferred from homology"/>
<accession>A0A8J2X0V6</accession>
<dbReference type="GO" id="GO:0046982">
    <property type="term" value="F:protein heterodimerization activity"/>
    <property type="evidence" value="ECO:0007669"/>
    <property type="project" value="InterPro"/>
</dbReference>
<evidence type="ECO:0000256" key="7">
    <source>
        <dbReference type="SAM" id="MobiDB-lite"/>
    </source>
</evidence>
<protein>
    <recommendedName>
        <fullName evidence="6">Transcription initiation factor TFIID subunit 13</fullName>
    </recommendedName>
</protein>
<comment type="similarity">
    <text evidence="5">Belongs to the TAF13 family.</text>
</comment>
<dbReference type="Gene3D" id="1.10.20.10">
    <property type="entry name" value="Histone, subunit A"/>
    <property type="match status" value="1"/>
</dbReference>
<dbReference type="InterPro" id="IPR003195">
    <property type="entry name" value="TFIID_TAF13"/>
</dbReference>
<evidence type="ECO:0000256" key="4">
    <source>
        <dbReference type="ARBA" id="ARBA00023242"/>
    </source>
</evidence>
<reference evidence="8" key="1">
    <citation type="submission" date="2021-11" db="EMBL/GenBank/DDBJ databases">
        <authorList>
            <consortium name="Genoscope - CEA"/>
            <person name="William W."/>
        </authorList>
    </citation>
    <scope>NUCLEOTIDE SEQUENCE</scope>
</reference>
<evidence type="ECO:0000256" key="2">
    <source>
        <dbReference type="ARBA" id="ARBA00023015"/>
    </source>
</evidence>
<dbReference type="OrthoDB" id="185551at2759"/>
<dbReference type="SUPFAM" id="SSF47113">
    <property type="entry name" value="Histone-fold"/>
    <property type="match status" value="1"/>
</dbReference>
<keyword evidence="3" id="KW-0804">Transcription</keyword>
<sequence>MAENPNPPHNPTGRPSKEAASPPKKYVRGPDDEIYKRKREKKPPKPPDLSKDLQQMMYGFGDAQEVDAESVEMVERLVRQYIDELLGEASAIASIRRCPLDSGCLLYAVRHDRLKFERARRLLEMKEVIRDARKKADEVEDVD</sequence>
<dbReference type="GO" id="GO:0006366">
    <property type="term" value="P:transcription by RNA polymerase II"/>
    <property type="evidence" value="ECO:0007669"/>
    <property type="project" value="InterPro"/>
</dbReference>
<evidence type="ECO:0000313" key="9">
    <source>
        <dbReference type="Proteomes" id="UP000789595"/>
    </source>
</evidence>
<evidence type="ECO:0000256" key="3">
    <source>
        <dbReference type="ARBA" id="ARBA00023163"/>
    </source>
</evidence>
<dbReference type="Proteomes" id="UP000789595">
    <property type="component" value="Unassembled WGS sequence"/>
</dbReference>
<dbReference type="AlphaFoldDB" id="A0A8J2X0V6"/>
<evidence type="ECO:0000256" key="1">
    <source>
        <dbReference type="ARBA" id="ARBA00004123"/>
    </source>
</evidence>
<dbReference type="Pfam" id="PF02269">
    <property type="entry name" value="TFIID-18kDa"/>
    <property type="match status" value="1"/>
</dbReference>
<dbReference type="PANTHER" id="PTHR11380">
    <property type="entry name" value="TRANSCRIPTION INITIATION FACTOR TFIID/SUPT3-RELATED"/>
    <property type="match status" value="1"/>
</dbReference>
<comment type="caution">
    <text evidence="8">The sequence shown here is derived from an EMBL/GenBank/DDBJ whole genome shotgun (WGS) entry which is preliminary data.</text>
</comment>
<dbReference type="EMBL" id="CAKKNE010000005">
    <property type="protein sequence ID" value="CAH0376237.1"/>
    <property type="molecule type" value="Genomic_DNA"/>
</dbReference>
<evidence type="ECO:0000256" key="6">
    <source>
        <dbReference type="ARBA" id="ARBA00040136"/>
    </source>
</evidence>
<dbReference type="PANTHER" id="PTHR11380:SF5">
    <property type="entry name" value="TRANSCRIPTION INITIATION FACTOR TFIID SUBUNIT 13"/>
    <property type="match status" value="1"/>
</dbReference>
<dbReference type="InterPro" id="IPR009072">
    <property type="entry name" value="Histone-fold"/>
</dbReference>
<name>A0A8J2X0V6_9STRA</name>
<keyword evidence="4" id="KW-0539">Nucleus</keyword>
<keyword evidence="9" id="KW-1185">Reference proteome</keyword>
<keyword evidence="2" id="KW-0805">Transcription regulation</keyword>
<evidence type="ECO:0000313" key="8">
    <source>
        <dbReference type="EMBL" id="CAH0376237.1"/>
    </source>
</evidence>
<feature type="region of interest" description="Disordered" evidence="7">
    <location>
        <begin position="1"/>
        <end position="52"/>
    </location>
</feature>
<dbReference type="CDD" id="cd07978">
    <property type="entry name" value="HFD_TAF13"/>
    <property type="match status" value="1"/>
</dbReference>
<comment type="subcellular location">
    <subcellularLocation>
        <location evidence="1">Nucleus</location>
    </subcellularLocation>
</comment>
<evidence type="ECO:0000256" key="5">
    <source>
        <dbReference type="ARBA" id="ARBA00038392"/>
    </source>
</evidence>
<dbReference type="GO" id="GO:0005634">
    <property type="term" value="C:nucleus"/>
    <property type="evidence" value="ECO:0007669"/>
    <property type="project" value="UniProtKB-SubCell"/>
</dbReference>